<sequence length="92" mass="10316">MIGMTLRIEMLSGEVHEAPVTYGVACRWEDHHPQLSVGQFLENMKFKALAWMAWDAVRTSGVTVELFPKWVEKVGDITFVPKAEAKSEGPPT</sequence>
<dbReference type="EMBL" id="LR797533">
    <property type="protein sequence ID" value="CAB4223002.1"/>
    <property type="molecule type" value="Genomic_DNA"/>
</dbReference>
<evidence type="ECO:0000313" key="2">
    <source>
        <dbReference type="EMBL" id="CAB4191189.1"/>
    </source>
</evidence>
<organism evidence="3">
    <name type="scientific">uncultured Caudovirales phage</name>
    <dbReference type="NCBI Taxonomy" id="2100421"/>
    <lineage>
        <taxon>Viruses</taxon>
        <taxon>Duplodnaviria</taxon>
        <taxon>Heunggongvirae</taxon>
        <taxon>Uroviricota</taxon>
        <taxon>Caudoviricetes</taxon>
        <taxon>Peduoviridae</taxon>
        <taxon>Maltschvirus</taxon>
        <taxon>Maltschvirus maltsch</taxon>
    </lineage>
</organism>
<reference evidence="3" key="1">
    <citation type="submission" date="2020-05" db="EMBL/GenBank/DDBJ databases">
        <authorList>
            <person name="Chiriac C."/>
            <person name="Salcher M."/>
            <person name="Ghai R."/>
            <person name="Kavagutti S V."/>
        </authorList>
    </citation>
    <scope>NUCLEOTIDE SEQUENCE</scope>
</reference>
<protein>
    <submittedName>
        <fullName evidence="3">Uncharacterized protein</fullName>
    </submittedName>
</protein>
<evidence type="ECO:0000313" key="3">
    <source>
        <dbReference type="EMBL" id="CAB4223002.1"/>
    </source>
</evidence>
<gene>
    <name evidence="2" type="ORF">UFOVP1223_14</name>
    <name evidence="3" type="ORF">UFOVP1669_19</name>
    <name evidence="1" type="ORF">UFOVP494_5</name>
</gene>
<proteinExistence type="predicted"/>
<dbReference type="EMBL" id="LR797164">
    <property type="protein sequence ID" value="CAB4191189.1"/>
    <property type="molecule type" value="Genomic_DNA"/>
</dbReference>
<name>A0A6J5T5D8_9CAUD</name>
<evidence type="ECO:0000313" key="1">
    <source>
        <dbReference type="EMBL" id="CAB4146322.1"/>
    </source>
</evidence>
<accession>A0A6J5T5D8</accession>
<dbReference type="EMBL" id="LR796464">
    <property type="protein sequence ID" value="CAB4146322.1"/>
    <property type="molecule type" value="Genomic_DNA"/>
</dbReference>